<reference evidence="1 2" key="1">
    <citation type="submission" date="2016-09" db="EMBL/GenBank/DDBJ databases">
        <title>Extensive genetic diversity and differential bi-allelic expression allows diatom success in the polar Southern Ocean.</title>
        <authorList>
            <consortium name="DOE Joint Genome Institute"/>
            <person name="Mock T."/>
            <person name="Otillar R.P."/>
            <person name="Strauss J."/>
            <person name="Dupont C."/>
            <person name="Frickenhaus S."/>
            <person name="Maumus F."/>
            <person name="Mcmullan M."/>
            <person name="Sanges R."/>
            <person name="Schmutz J."/>
            <person name="Toseland A."/>
            <person name="Valas R."/>
            <person name="Veluchamy A."/>
            <person name="Ward B.J."/>
            <person name="Allen A."/>
            <person name="Barry K."/>
            <person name="Falciatore A."/>
            <person name="Ferrante M."/>
            <person name="Fortunato A.E."/>
            <person name="Gloeckner G."/>
            <person name="Gruber A."/>
            <person name="Hipkin R."/>
            <person name="Janech M."/>
            <person name="Kroth P."/>
            <person name="Leese F."/>
            <person name="Lindquist E."/>
            <person name="Lyon B.R."/>
            <person name="Martin J."/>
            <person name="Mayer C."/>
            <person name="Parker M."/>
            <person name="Quesneville H."/>
            <person name="Raymond J."/>
            <person name="Uhlig C."/>
            <person name="Valentin K.U."/>
            <person name="Worden A.Z."/>
            <person name="Armbrust E.V."/>
            <person name="Bowler C."/>
            <person name="Green B."/>
            <person name="Moulton V."/>
            <person name="Van Oosterhout C."/>
            <person name="Grigoriev I."/>
        </authorList>
    </citation>
    <scope>NUCLEOTIDE SEQUENCE [LARGE SCALE GENOMIC DNA]</scope>
    <source>
        <strain evidence="1 2">CCMP1102</strain>
    </source>
</reference>
<dbReference type="InParanoid" id="A0A1E7FVI4"/>
<sequence>MTSTTTTSIPTPYSVIWHPYLTWAQKIMSSASSYMLPFYQMGQTEIGSPEAERYTDKARKVMRGMDTNLGGYAIKAWSKATNGCPIMAESIGSIPFRKNIFKEWNIIADEQDIILPEALHAREEVKILVRFPSTLLATEEVVELGKNSSGCVEVEFKDIDLRNFAPDVPVLVHFHGGGFVIGGMHDFLLNID</sequence>
<evidence type="ECO:0008006" key="3">
    <source>
        <dbReference type="Google" id="ProtNLM"/>
    </source>
</evidence>
<gene>
    <name evidence="1" type="ORF">FRACYDRAFT_267171</name>
</gene>
<dbReference type="OrthoDB" id="206647at2759"/>
<evidence type="ECO:0000313" key="2">
    <source>
        <dbReference type="Proteomes" id="UP000095751"/>
    </source>
</evidence>
<feature type="non-terminal residue" evidence="1">
    <location>
        <position position="192"/>
    </location>
</feature>
<dbReference type="AlphaFoldDB" id="A0A1E7FVI4"/>
<accession>A0A1E7FVI4</accession>
<protein>
    <recommendedName>
        <fullName evidence="3">Alpha/beta-hydrolase</fullName>
    </recommendedName>
</protein>
<dbReference type="Proteomes" id="UP000095751">
    <property type="component" value="Unassembled WGS sequence"/>
</dbReference>
<dbReference type="KEGG" id="fcy:FRACYDRAFT_267171"/>
<organism evidence="1 2">
    <name type="scientific">Fragilariopsis cylindrus CCMP1102</name>
    <dbReference type="NCBI Taxonomy" id="635003"/>
    <lineage>
        <taxon>Eukaryota</taxon>
        <taxon>Sar</taxon>
        <taxon>Stramenopiles</taxon>
        <taxon>Ochrophyta</taxon>
        <taxon>Bacillariophyta</taxon>
        <taxon>Bacillariophyceae</taxon>
        <taxon>Bacillariophycidae</taxon>
        <taxon>Bacillariales</taxon>
        <taxon>Bacillariaceae</taxon>
        <taxon>Fragilariopsis</taxon>
    </lineage>
</organism>
<evidence type="ECO:0000313" key="1">
    <source>
        <dbReference type="EMBL" id="OEU22137.1"/>
    </source>
</evidence>
<keyword evidence="2" id="KW-1185">Reference proteome</keyword>
<proteinExistence type="predicted"/>
<dbReference type="EMBL" id="KV784353">
    <property type="protein sequence ID" value="OEU22137.1"/>
    <property type="molecule type" value="Genomic_DNA"/>
</dbReference>
<name>A0A1E7FVI4_9STRA</name>